<organism evidence="1 2">
    <name type="scientific">Atta colombica</name>
    <dbReference type="NCBI Taxonomy" id="520822"/>
    <lineage>
        <taxon>Eukaryota</taxon>
        <taxon>Metazoa</taxon>
        <taxon>Ecdysozoa</taxon>
        <taxon>Arthropoda</taxon>
        <taxon>Hexapoda</taxon>
        <taxon>Insecta</taxon>
        <taxon>Pterygota</taxon>
        <taxon>Neoptera</taxon>
        <taxon>Endopterygota</taxon>
        <taxon>Hymenoptera</taxon>
        <taxon>Apocrita</taxon>
        <taxon>Aculeata</taxon>
        <taxon>Formicoidea</taxon>
        <taxon>Formicidae</taxon>
        <taxon>Myrmicinae</taxon>
        <taxon>Atta</taxon>
    </lineage>
</organism>
<sequence length="70" mass="8443">MNYRKMCTYCMNIFVFGTGFFKSTIRRFVLVYCNINCKMQKHYLVHKDLDHTLKRLSNYDHSEKLDDVPA</sequence>
<evidence type="ECO:0000313" key="2">
    <source>
        <dbReference type="Proteomes" id="UP000078540"/>
    </source>
</evidence>
<gene>
    <name evidence="1" type="ORF">ALC53_02894</name>
</gene>
<proteinExistence type="predicted"/>
<accession>A0A195BR23</accession>
<dbReference type="EMBL" id="KQ976424">
    <property type="protein sequence ID" value="KYM88411.1"/>
    <property type="molecule type" value="Genomic_DNA"/>
</dbReference>
<reference evidence="1 2" key="1">
    <citation type="submission" date="2015-09" db="EMBL/GenBank/DDBJ databases">
        <title>Atta colombica WGS genome.</title>
        <authorList>
            <person name="Nygaard S."/>
            <person name="Hu H."/>
            <person name="Boomsma J."/>
            <person name="Zhang G."/>
        </authorList>
    </citation>
    <scope>NUCLEOTIDE SEQUENCE [LARGE SCALE GENOMIC DNA]</scope>
    <source>
        <strain evidence="1">Treedump-2</strain>
        <tissue evidence="1">Whole body</tissue>
    </source>
</reference>
<keyword evidence="2" id="KW-1185">Reference proteome</keyword>
<dbReference type="AlphaFoldDB" id="A0A195BR23"/>
<evidence type="ECO:0000313" key="1">
    <source>
        <dbReference type="EMBL" id="KYM88411.1"/>
    </source>
</evidence>
<name>A0A195BR23_9HYME</name>
<protein>
    <submittedName>
        <fullName evidence="1">Uncharacterized protein</fullName>
    </submittedName>
</protein>
<dbReference type="Proteomes" id="UP000078540">
    <property type="component" value="Unassembled WGS sequence"/>
</dbReference>